<feature type="compositionally biased region" description="Basic residues" evidence="1">
    <location>
        <begin position="189"/>
        <end position="205"/>
    </location>
</feature>
<protein>
    <submittedName>
        <fullName evidence="2">Uncharacterized protein</fullName>
    </submittedName>
</protein>
<keyword evidence="3" id="KW-1185">Reference proteome</keyword>
<dbReference type="GeneID" id="27313044"/>
<dbReference type="VEuPathDB" id="FungiDB:PV09_05071"/>
<gene>
    <name evidence="2" type="ORF">PV09_05071</name>
</gene>
<dbReference type="RefSeq" id="XP_016213636.1">
    <property type="nucleotide sequence ID" value="XM_016358535.1"/>
</dbReference>
<name>A0A0D1YSZ7_9PEZI</name>
<dbReference type="EMBL" id="KN847543">
    <property type="protein sequence ID" value="KIW03767.1"/>
    <property type="molecule type" value="Genomic_DNA"/>
</dbReference>
<evidence type="ECO:0000256" key="1">
    <source>
        <dbReference type="SAM" id="MobiDB-lite"/>
    </source>
</evidence>
<dbReference type="InParanoid" id="A0A0D1YSZ7"/>
<dbReference type="AlphaFoldDB" id="A0A0D1YSZ7"/>
<evidence type="ECO:0000313" key="2">
    <source>
        <dbReference type="EMBL" id="KIW03767.1"/>
    </source>
</evidence>
<dbReference type="Proteomes" id="UP000053259">
    <property type="component" value="Unassembled WGS sequence"/>
</dbReference>
<organism evidence="2 3">
    <name type="scientific">Verruconis gallopava</name>
    <dbReference type="NCBI Taxonomy" id="253628"/>
    <lineage>
        <taxon>Eukaryota</taxon>
        <taxon>Fungi</taxon>
        <taxon>Dikarya</taxon>
        <taxon>Ascomycota</taxon>
        <taxon>Pezizomycotina</taxon>
        <taxon>Dothideomycetes</taxon>
        <taxon>Pleosporomycetidae</taxon>
        <taxon>Venturiales</taxon>
        <taxon>Sympoventuriaceae</taxon>
        <taxon>Verruconis</taxon>
    </lineage>
</organism>
<sequence length="205" mass="24306">MSLRNKPCVRFDLTPTYIPRPDPTTYRYNISIEENFPGLDFKQSVKRIKQLLHNPSVNFVITRCIESIEKSVGEDEMAMRRLSQANTAASSALINESERTARSRYLSAITLETKEWYRARIEEMADKRIRKCRLAPMVRVKEIERIVREDDYDEYEEYENEDGTGFVLKKRSLSDNEETLEEYEERVKTKSSHTVMRRKRRLPKL</sequence>
<reference evidence="2 3" key="1">
    <citation type="submission" date="2015-01" db="EMBL/GenBank/DDBJ databases">
        <title>The Genome Sequence of Ochroconis gallopava CBS43764.</title>
        <authorList>
            <consortium name="The Broad Institute Genomics Platform"/>
            <person name="Cuomo C."/>
            <person name="de Hoog S."/>
            <person name="Gorbushina A."/>
            <person name="Stielow B."/>
            <person name="Teixiera M."/>
            <person name="Abouelleil A."/>
            <person name="Chapman S.B."/>
            <person name="Priest M."/>
            <person name="Young S.K."/>
            <person name="Wortman J."/>
            <person name="Nusbaum C."/>
            <person name="Birren B."/>
        </authorList>
    </citation>
    <scope>NUCLEOTIDE SEQUENCE [LARGE SCALE GENOMIC DNA]</scope>
    <source>
        <strain evidence="2 3">CBS 43764</strain>
    </source>
</reference>
<evidence type="ECO:0000313" key="3">
    <source>
        <dbReference type="Proteomes" id="UP000053259"/>
    </source>
</evidence>
<feature type="region of interest" description="Disordered" evidence="1">
    <location>
        <begin position="183"/>
        <end position="205"/>
    </location>
</feature>
<proteinExistence type="predicted"/>
<accession>A0A0D1YSZ7</accession>
<dbReference type="HOGENOM" id="CLU_1338456_0_0_1"/>